<name>A0A9D2FW86_9BACT</name>
<dbReference type="EMBL" id="DXBE01000013">
    <property type="protein sequence ID" value="HIZ68519.1"/>
    <property type="molecule type" value="Genomic_DNA"/>
</dbReference>
<reference evidence="1" key="1">
    <citation type="journal article" date="2021" name="PeerJ">
        <title>Extensive microbial diversity within the chicken gut microbiome revealed by metagenomics and culture.</title>
        <authorList>
            <person name="Gilroy R."/>
            <person name="Ravi A."/>
            <person name="Getino M."/>
            <person name="Pursley I."/>
            <person name="Horton D.L."/>
            <person name="Alikhan N.F."/>
            <person name="Baker D."/>
            <person name="Gharbi K."/>
            <person name="Hall N."/>
            <person name="Watson M."/>
            <person name="Adriaenssens E.M."/>
            <person name="Foster-Nyarko E."/>
            <person name="Jarju S."/>
            <person name="Secka A."/>
            <person name="Antonio M."/>
            <person name="Oren A."/>
            <person name="Chaudhuri R.R."/>
            <person name="La Ragione R."/>
            <person name="Hildebrand F."/>
            <person name="Pallen M.J."/>
        </authorList>
    </citation>
    <scope>NUCLEOTIDE SEQUENCE</scope>
    <source>
        <strain evidence="1">ChiHecec3B27-8219</strain>
    </source>
</reference>
<accession>A0A9D2FW86</accession>
<sequence>MGVTNTQTADGERTVYTPIYRFQTGQIPYTLRNNTAGGDVISGYEGYDQGKNDWMQVYFSFINEADANFDSYALQVDNNCAATRGGDIYIDDIRVYIATPDAKITQLEATCTNERTMTNIQLDWERLTQRLGVNTNAGEIGTGNDPVTAFDYCFVDAKTYNDFLAKPGNETKYAEAIEAAIVEIGDNKQYNQKYVTIYFHNIFDKNKAAEVNAEGTVVHPNLLVNNKQDDGNYYLYSMTERGSKYLTGDFYAAFVPNREYWMLMKPHSDTETVDASWFAQDIASPCAIRTPFDVSAQTLIRVNGQVTVPTSDYCAGQVLNFTAQVRVPTGEKDEAGLPIYETLDEEVYYDWFFGTSDDFIAQNPDYSQMSLEVALKTFRDIAEFRDKKDLDGVTPGTYKAPDGTDVKLTQAQIDIIQHYLEEIPAQGGTNAKLVLHESGLNITLLETGLELVVQPIPVVKPADVTEEYWKQICWSYVPLTLTTNSKAPELHAGFNGYRYPTDKEYSPSLRIGLDQIEMATDSKTPLLISLRGAKYTTDGVDHLDMIKDKPNGKEYDKIYLVGTDDPAYKDFFSDEEGGFDQLSLPIGKLITLEAHEYFPGSSLANVATVEFDTRTRHQTADGKDFIFTPKEGYTYTFTVHYQEVMERGQEAGTACYGMFSVPMKVVPKYLVWQGKDGTANWNNDENWKRADKDELKKTANDSYETNAQNTTNNGFVPMLFSNVVMPANSQVHLYMAGYDKGEGENDEWYWNNTEEFARPEGMEAPTENIQYDLMAFEQNQGNSTTITTQRYRVNLCNDIHFEPGAQMLHAEQLIYNKAWMDISLPTNAWTAISTPLQDIVAGDWYTQTATGMQETPYFEDITFNNTDYNRLKPAVYQRSWSSANIVGQSFNGSVSFQNNWSAAYNDASVPYLAGEGYSISGRPVGNSKTLVFRMPKADTSYDLASGSFSRDNAGKMLIGQLYDRSNPESLQTDDYISVNLTAANGDGNYLMVGNPYMAELDVQQFLEANKDVLTQQYTYVNAAGENATASYNTETSKWETNGVEADNAFIKPYGVFYALPLTDGATSATVKFSESMQRLTPVASTETPEEGTGATTAMHIEATSERGTSKASVNYSATASDNYLRTEDAALLTGIGENAAPYVFTAADNMAITVNQLQGQTRIPLGVYADANEAVTLTFHNMDGFREPALYDAKNQTSTPLYDGYQVMVTGDNFGQYFITSKGPLVTGIENVETAEDEIQVNSMIHRQVVVTANSGIEEITIYSANGTLLRRVSPKGETTCTIDGVASGVAVVIVKTASNNETSKIIIK</sequence>
<proteinExistence type="predicted"/>
<gene>
    <name evidence="1" type="ORF">H9966_01305</name>
</gene>
<organism evidence="1 2">
    <name type="scientific">Candidatus Prevotella avicola</name>
    <dbReference type="NCBI Taxonomy" id="2838738"/>
    <lineage>
        <taxon>Bacteria</taxon>
        <taxon>Pseudomonadati</taxon>
        <taxon>Bacteroidota</taxon>
        <taxon>Bacteroidia</taxon>
        <taxon>Bacteroidales</taxon>
        <taxon>Prevotellaceae</taxon>
        <taxon>Prevotella</taxon>
    </lineage>
</organism>
<evidence type="ECO:0000313" key="2">
    <source>
        <dbReference type="Proteomes" id="UP000824055"/>
    </source>
</evidence>
<reference evidence="1" key="2">
    <citation type="submission" date="2021-04" db="EMBL/GenBank/DDBJ databases">
        <authorList>
            <person name="Gilroy R."/>
        </authorList>
    </citation>
    <scope>NUCLEOTIDE SEQUENCE</scope>
    <source>
        <strain evidence="1">ChiHecec3B27-8219</strain>
    </source>
</reference>
<evidence type="ECO:0000313" key="1">
    <source>
        <dbReference type="EMBL" id="HIZ68519.1"/>
    </source>
</evidence>
<protein>
    <submittedName>
        <fullName evidence="1">T9SS type A sorting domain-containing protein</fullName>
    </submittedName>
</protein>
<comment type="caution">
    <text evidence="1">The sequence shown here is derived from an EMBL/GenBank/DDBJ whole genome shotgun (WGS) entry which is preliminary data.</text>
</comment>
<dbReference type="Proteomes" id="UP000824055">
    <property type="component" value="Unassembled WGS sequence"/>
</dbReference>